<evidence type="ECO:0000259" key="9">
    <source>
        <dbReference type="Pfam" id="PF18052"/>
    </source>
</evidence>
<dbReference type="PANTHER" id="PTHR23155:SF906">
    <property type="entry name" value="OS08G0205100 PROTEIN"/>
    <property type="match status" value="1"/>
</dbReference>
<keyword evidence="6 7" id="KW-0175">Coiled coil</keyword>
<keyword evidence="5" id="KW-0611">Plant defense</keyword>
<organism evidence="12 13">
    <name type="scientific">Paspalum notatum var. saurae</name>
    <dbReference type="NCBI Taxonomy" id="547442"/>
    <lineage>
        <taxon>Eukaryota</taxon>
        <taxon>Viridiplantae</taxon>
        <taxon>Streptophyta</taxon>
        <taxon>Embryophyta</taxon>
        <taxon>Tracheophyta</taxon>
        <taxon>Spermatophyta</taxon>
        <taxon>Magnoliopsida</taxon>
        <taxon>Liliopsida</taxon>
        <taxon>Poales</taxon>
        <taxon>Poaceae</taxon>
        <taxon>PACMAD clade</taxon>
        <taxon>Panicoideae</taxon>
        <taxon>Andropogonodae</taxon>
        <taxon>Paspaleae</taxon>
        <taxon>Paspalinae</taxon>
        <taxon>Paspalum</taxon>
    </lineage>
</organism>
<evidence type="ECO:0000256" key="2">
    <source>
        <dbReference type="ARBA" id="ARBA00022614"/>
    </source>
</evidence>
<feature type="non-terminal residue" evidence="12">
    <location>
        <position position="1"/>
    </location>
</feature>
<dbReference type="PRINTS" id="PR00364">
    <property type="entry name" value="DISEASERSIST"/>
</dbReference>
<evidence type="ECO:0000259" key="11">
    <source>
        <dbReference type="Pfam" id="PF23598"/>
    </source>
</evidence>
<dbReference type="InterPro" id="IPR058922">
    <property type="entry name" value="WHD_DRP"/>
</dbReference>
<dbReference type="Gene3D" id="3.80.10.10">
    <property type="entry name" value="Ribonuclease Inhibitor"/>
    <property type="match status" value="1"/>
</dbReference>
<dbReference type="GO" id="GO:0042742">
    <property type="term" value="P:defense response to bacterium"/>
    <property type="evidence" value="ECO:0007669"/>
    <property type="project" value="UniProtKB-ARBA"/>
</dbReference>
<dbReference type="InterPro" id="IPR027417">
    <property type="entry name" value="P-loop_NTPase"/>
</dbReference>
<protein>
    <submittedName>
        <fullName evidence="12">Uncharacterized protein</fullName>
    </submittedName>
</protein>
<dbReference type="FunFam" id="3.40.50.300:FF:001091">
    <property type="entry name" value="Probable disease resistance protein At1g61300"/>
    <property type="match status" value="1"/>
</dbReference>
<keyword evidence="4" id="KW-0547">Nucleotide-binding</keyword>
<evidence type="ECO:0000259" key="8">
    <source>
        <dbReference type="Pfam" id="PF00931"/>
    </source>
</evidence>
<keyword evidence="3" id="KW-0677">Repeat</keyword>
<dbReference type="InterPro" id="IPR036388">
    <property type="entry name" value="WH-like_DNA-bd_sf"/>
</dbReference>
<gene>
    <name evidence="12" type="ORF">U9M48_042549</name>
</gene>
<dbReference type="AlphaFoldDB" id="A0AAQ3UVJ2"/>
<name>A0AAQ3UVJ2_PASNO</name>
<feature type="coiled-coil region" evidence="7">
    <location>
        <begin position="24"/>
        <end position="51"/>
    </location>
</feature>
<dbReference type="SUPFAM" id="SSF52058">
    <property type="entry name" value="L domain-like"/>
    <property type="match status" value="1"/>
</dbReference>
<keyword evidence="2" id="KW-0433">Leucine-rich repeat</keyword>
<dbReference type="Pfam" id="PF00931">
    <property type="entry name" value="NB-ARC"/>
    <property type="match status" value="1"/>
</dbReference>
<dbReference type="Proteomes" id="UP001341281">
    <property type="component" value="Chromosome 10"/>
</dbReference>
<dbReference type="SUPFAM" id="SSF52540">
    <property type="entry name" value="P-loop containing nucleoside triphosphate hydrolases"/>
    <property type="match status" value="1"/>
</dbReference>
<evidence type="ECO:0000256" key="6">
    <source>
        <dbReference type="ARBA" id="ARBA00023054"/>
    </source>
</evidence>
<reference evidence="12 13" key="1">
    <citation type="submission" date="2024-02" db="EMBL/GenBank/DDBJ databases">
        <title>High-quality chromosome-scale genome assembly of Pensacola bahiagrass (Paspalum notatum Flugge var. saurae).</title>
        <authorList>
            <person name="Vega J.M."/>
            <person name="Podio M."/>
            <person name="Orjuela J."/>
            <person name="Siena L.A."/>
            <person name="Pessino S.C."/>
            <person name="Combes M.C."/>
            <person name="Mariac C."/>
            <person name="Albertini E."/>
            <person name="Pupilli F."/>
            <person name="Ortiz J.P.A."/>
            <person name="Leblanc O."/>
        </authorList>
    </citation>
    <scope>NUCLEOTIDE SEQUENCE [LARGE SCALE GENOMIC DNA]</scope>
    <source>
        <strain evidence="12">R1</strain>
        <tissue evidence="12">Leaf</tissue>
    </source>
</reference>
<evidence type="ECO:0000256" key="5">
    <source>
        <dbReference type="ARBA" id="ARBA00022821"/>
    </source>
</evidence>
<dbReference type="InterPro" id="IPR041118">
    <property type="entry name" value="Rx_N"/>
</dbReference>
<dbReference type="InterPro" id="IPR038005">
    <property type="entry name" value="RX-like_CC"/>
</dbReference>
<feature type="domain" description="NB-ARC" evidence="8">
    <location>
        <begin position="179"/>
        <end position="346"/>
    </location>
</feature>
<sequence length="944" mass="106416">SRKGMVSASHGAMDSLLGKLGDLLTDKYNLLKEAKREIRSLQSELDHMYAFLKDMSGMQNPNEQAKCWMNEVRELSFDIDDSIDEFIVRVEQESSSRPQGFRGFIDRCLTLLTTIKARHQITKEFRGLKRLAEEVSERRKRYKFDDAISEQHETTIDPRMLALYTETARLVGIDGPRDELIQLMMGEGDHLKVISIVGFGGLGKTTLANEIFHKLEGQFQCRSFVPVSQKPNIWKVLRKVLSQVGYGAPESINMETWDVDQLISVLHKFLTGKRYFIVIDDIWDATAWSIIRCALPQNNNGCRVITTTRIEAVATACCSNDYEYVYKMKALGTEDARRLFFKRIFGSEDNCPSYLEEVSTDILKRCGGLPLAIITLSSHLATQRNKLNREQWDNAINSLGCSLELNPTLEGMRQILSLSYTNLPQCLKSCVLYLGMYPEDHTISKNDLVRQWVAQGFISKAPGQDPEDTAVGYFNEIVNRSIIQPAHTDSNNDVLSCRVHDMMLDLIIHKCREENFVTASDDIQDISGMRNTVRRLSLSLNGVIDGKSLGTIQLSHVRALIRFGISTYIPPLGQFKHLRVLNMEFSATNRERMTMDLTEICSLFQLRYLKIVTCDKIELPNKISGLRHLETLEIEAYKVQIPSDIIHLCQLLHLIVDGGIALPGGIGNIKSIHTLRFCQLSMSATDTIIGIGELSNLRHLQLQFNHQRNSDDNAARQSMGALRSSLQRLCALRYLLIKHDGCLDELSSLSTVPLLLRRFVTQWGWHSRVPKWIGELQNLHDLQLSVKELLGDDIKILAQLPSLGSLHMKIQATPKENMVICSTGFPVLKHFEINCSRMSYLIFEAGAMPMLQKLEINFNASGWDRHGGSPVGIENLSGLKDISVHIGGRGATESNRSAALSVLRNVVDAHPGRPIADIQCFDDMCVEFDDYVMEVAQEAVELSP</sequence>
<dbReference type="InterPro" id="IPR032675">
    <property type="entry name" value="LRR_dom_sf"/>
</dbReference>
<dbReference type="Gene3D" id="3.40.50.300">
    <property type="entry name" value="P-loop containing nucleotide triphosphate hydrolases"/>
    <property type="match status" value="1"/>
</dbReference>
<feature type="domain" description="Disease resistance protein winged helix" evidence="10">
    <location>
        <begin position="436"/>
        <end position="507"/>
    </location>
</feature>
<dbReference type="Pfam" id="PF23598">
    <property type="entry name" value="LRR_14"/>
    <property type="match status" value="1"/>
</dbReference>
<evidence type="ECO:0000256" key="1">
    <source>
        <dbReference type="ARBA" id="ARBA00008894"/>
    </source>
</evidence>
<dbReference type="GO" id="GO:0043531">
    <property type="term" value="F:ADP binding"/>
    <property type="evidence" value="ECO:0007669"/>
    <property type="project" value="InterPro"/>
</dbReference>
<dbReference type="InterPro" id="IPR055414">
    <property type="entry name" value="LRR_R13L4/SHOC2-like"/>
</dbReference>
<feature type="domain" description="Disease resistance N-terminal" evidence="9">
    <location>
        <begin position="12"/>
        <end position="97"/>
    </location>
</feature>
<proteinExistence type="inferred from homology"/>
<dbReference type="EMBL" id="CP144754">
    <property type="protein sequence ID" value="WVZ96977.1"/>
    <property type="molecule type" value="Genomic_DNA"/>
</dbReference>
<evidence type="ECO:0000313" key="13">
    <source>
        <dbReference type="Proteomes" id="UP001341281"/>
    </source>
</evidence>
<feature type="domain" description="Disease resistance R13L4/SHOC-2-like LRR" evidence="11">
    <location>
        <begin position="556"/>
        <end position="914"/>
    </location>
</feature>
<dbReference type="InterPro" id="IPR002182">
    <property type="entry name" value="NB-ARC"/>
</dbReference>
<keyword evidence="13" id="KW-1185">Reference proteome</keyword>
<dbReference type="Pfam" id="PF18052">
    <property type="entry name" value="Rx_N"/>
    <property type="match status" value="1"/>
</dbReference>
<dbReference type="FunFam" id="1.10.10.10:FF:000322">
    <property type="entry name" value="Probable disease resistance protein At1g63360"/>
    <property type="match status" value="1"/>
</dbReference>
<dbReference type="Pfam" id="PF23559">
    <property type="entry name" value="WHD_DRP"/>
    <property type="match status" value="1"/>
</dbReference>
<evidence type="ECO:0000259" key="10">
    <source>
        <dbReference type="Pfam" id="PF23559"/>
    </source>
</evidence>
<dbReference type="Gene3D" id="1.20.5.4130">
    <property type="match status" value="1"/>
</dbReference>
<dbReference type="GO" id="GO:0009626">
    <property type="term" value="P:plant-type hypersensitive response"/>
    <property type="evidence" value="ECO:0007669"/>
    <property type="project" value="UniProtKB-ARBA"/>
</dbReference>
<dbReference type="InterPro" id="IPR044974">
    <property type="entry name" value="Disease_R_plants"/>
</dbReference>
<accession>A0AAQ3UVJ2</accession>
<evidence type="ECO:0000313" key="12">
    <source>
        <dbReference type="EMBL" id="WVZ96977.1"/>
    </source>
</evidence>
<dbReference type="CDD" id="cd14798">
    <property type="entry name" value="RX-CC_like"/>
    <property type="match status" value="1"/>
</dbReference>
<evidence type="ECO:0000256" key="3">
    <source>
        <dbReference type="ARBA" id="ARBA00022737"/>
    </source>
</evidence>
<dbReference type="PANTHER" id="PTHR23155">
    <property type="entry name" value="DISEASE RESISTANCE PROTEIN RP"/>
    <property type="match status" value="1"/>
</dbReference>
<evidence type="ECO:0000256" key="7">
    <source>
        <dbReference type="SAM" id="Coils"/>
    </source>
</evidence>
<dbReference type="Gene3D" id="1.10.10.10">
    <property type="entry name" value="Winged helix-like DNA-binding domain superfamily/Winged helix DNA-binding domain"/>
    <property type="match status" value="1"/>
</dbReference>
<dbReference type="GO" id="GO:0002758">
    <property type="term" value="P:innate immune response-activating signaling pathway"/>
    <property type="evidence" value="ECO:0007669"/>
    <property type="project" value="UniProtKB-ARBA"/>
</dbReference>
<comment type="similarity">
    <text evidence="1">Belongs to the disease resistance NB-LRR family.</text>
</comment>
<evidence type="ECO:0000256" key="4">
    <source>
        <dbReference type="ARBA" id="ARBA00022741"/>
    </source>
</evidence>